<evidence type="ECO:0000313" key="3">
    <source>
        <dbReference type="EMBL" id="SKL39145.1"/>
    </source>
</evidence>
<keyword evidence="1" id="KW-0732">Signal</keyword>
<dbReference type="EMBL" id="FVGW01000001">
    <property type="protein sequence ID" value="SKL39145.1"/>
    <property type="molecule type" value="Genomic_DNA"/>
</dbReference>
<protein>
    <submittedName>
        <fullName evidence="3">Prophage Lp1 protein 5</fullName>
    </submittedName>
</protein>
<dbReference type="InterPro" id="IPR036388">
    <property type="entry name" value="WH-like_DNA-bd_sf"/>
</dbReference>
<proteinExistence type="predicted"/>
<feature type="domain" description="Putative host cell surface-exposed lipoprotein Ltp-like HTH region" evidence="2">
    <location>
        <begin position="94"/>
        <end position="136"/>
    </location>
</feature>
<evidence type="ECO:0000256" key="1">
    <source>
        <dbReference type="SAM" id="SignalP"/>
    </source>
</evidence>
<dbReference type="Pfam" id="PF07553">
    <property type="entry name" value="Lipoprotein_Ltp"/>
    <property type="match status" value="2"/>
</dbReference>
<dbReference type="InterPro" id="IPR011434">
    <property type="entry name" value="Ltp-like_HTH"/>
</dbReference>
<gene>
    <name evidence="3" type="ORF">SAMEA2259716_00366</name>
</gene>
<dbReference type="RefSeq" id="WP_237132965.1">
    <property type="nucleotide sequence ID" value="NZ_FVWS01000001.1"/>
</dbReference>
<dbReference type="AlphaFoldDB" id="A0A1T5TJX6"/>
<evidence type="ECO:0000259" key="2">
    <source>
        <dbReference type="Pfam" id="PF07553"/>
    </source>
</evidence>
<reference evidence="3 4" key="1">
    <citation type="submission" date="2016-11" db="EMBL/GenBank/DDBJ databases">
        <authorList>
            <consortium name="Pathogen Informatics"/>
        </authorList>
    </citation>
    <scope>NUCLEOTIDE SEQUENCE [LARGE SCALE GENOMIC DNA]</scope>
    <source>
        <strain evidence="3 4">911</strain>
    </source>
</reference>
<evidence type="ECO:0000313" key="4">
    <source>
        <dbReference type="Proteomes" id="UP000190074"/>
    </source>
</evidence>
<dbReference type="Gene3D" id="1.10.10.10">
    <property type="entry name" value="Winged helix-like DNA-binding domain superfamily/Winged helix DNA-binding domain"/>
    <property type="match status" value="2"/>
</dbReference>
<feature type="domain" description="Putative host cell surface-exposed lipoprotein Ltp-like HTH region" evidence="2">
    <location>
        <begin position="49"/>
        <end position="91"/>
    </location>
</feature>
<feature type="signal peptide" evidence="1">
    <location>
        <begin position="1"/>
        <end position="26"/>
    </location>
</feature>
<feature type="chain" id="PRO_5012256521" evidence="1">
    <location>
        <begin position="27"/>
        <end position="140"/>
    </location>
</feature>
<sequence length="140" mass="15381">MKRTHYTAISLLVTGLTLSVATPFIADAVTRPTTKLSAEHRAPMSPGSQQNAVRMAQKYIAMSPFSRKGLIEQLQYEGFSLEDATYGVDNITVDWNAQAAKHAQKYLNMSAFSRQGLMEQLIYEGYTPAQAQYGVASTGI</sequence>
<name>A0A1T5TJX6_9MYCO</name>
<dbReference type="Proteomes" id="UP000190074">
    <property type="component" value="Unassembled WGS sequence"/>
</dbReference>
<organism evidence="3 4">
    <name type="scientific">Mycobacteroides abscessus subsp. massiliense</name>
    <dbReference type="NCBI Taxonomy" id="1962118"/>
    <lineage>
        <taxon>Bacteria</taxon>
        <taxon>Bacillati</taxon>
        <taxon>Actinomycetota</taxon>
        <taxon>Actinomycetes</taxon>
        <taxon>Mycobacteriales</taxon>
        <taxon>Mycobacteriaceae</taxon>
        <taxon>Mycobacteroides</taxon>
        <taxon>Mycobacteroides abscessus</taxon>
    </lineage>
</organism>
<accession>A0A1T5TJX6</accession>